<keyword evidence="2" id="KW-1185">Reference proteome</keyword>
<sequence length="119" mass="13716">MGNIWLTFTNDTQQQMVAADVDTYDFVRSIELYRITDELMFSSDDLSFEPAAVKASMKENKVNVTSLAEGPAILHITGKNGETAYLYINFLKITDKWTTYYESMDDQEELYLKMPEDQC</sequence>
<name>A0ABX7AN03_9BACI</name>
<accession>A0ABX7AN03</accession>
<reference evidence="1 2" key="1">
    <citation type="submission" date="2020-01" db="EMBL/GenBank/DDBJ databases">
        <authorList>
            <person name="Liu G."/>
            <person name="Liu B."/>
        </authorList>
    </citation>
    <scope>NUCLEOTIDE SEQUENCE [LARGE SCALE GENOMIC DNA]</scope>
    <source>
        <strain evidence="1 2">FJAT-51161</strain>
    </source>
</reference>
<dbReference type="Proteomes" id="UP000596049">
    <property type="component" value="Chromosome"/>
</dbReference>
<dbReference type="EMBL" id="CP067341">
    <property type="protein sequence ID" value="QQP11323.1"/>
    <property type="molecule type" value="Genomic_DNA"/>
</dbReference>
<organism evidence="1 2">
    <name type="scientific">Lysinibacillus agricola</name>
    <dbReference type="NCBI Taxonomy" id="2590012"/>
    <lineage>
        <taxon>Bacteria</taxon>
        <taxon>Bacillati</taxon>
        <taxon>Bacillota</taxon>
        <taxon>Bacilli</taxon>
        <taxon>Bacillales</taxon>
        <taxon>Bacillaceae</taxon>
        <taxon>Lysinibacillus</taxon>
    </lineage>
</organism>
<dbReference type="RefSeq" id="WP_201406509.1">
    <property type="nucleotide sequence ID" value="NZ_CP067341.1"/>
</dbReference>
<evidence type="ECO:0000313" key="1">
    <source>
        <dbReference type="EMBL" id="QQP11323.1"/>
    </source>
</evidence>
<proteinExistence type="predicted"/>
<gene>
    <name evidence="1" type="ORF">FJQ98_19205</name>
</gene>
<protein>
    <submittedName>
        <fullName evidence="1">Uncharacterized protein</fullName>
    </submittedName>
</protein>
<evidence type="ECO:0000313" key="2">
    <source>
        <dbReference type="Proteomes" id="UP000596049"/>
    </source>
</evidence>